<keyword evidence="2" id="KW-0802">TPR repeat</keyword>
<dbReference type="Gene3D" id="1.25.40.10">
    <property type="entry name" value="Tetratricopeptide repeat domain"/>
    <property type="match status" value="1"/>
</dbReference>
<organism evidence="3">
    <name type="scientific">marine sediment metagenome</name>
    <dbReference type="NCBI Taxonomy" id="412755"/>
    <lineage>
        <taxon>unclassified sequences</taxon>
        <taxon>metagenomes</taxon>
        <taxon>ecological metagenomes</taxon>
    </lineage>
</organism>
<evidence type="ECO:0000256" key="1">
    <source>
        <dbReference type="ARBA" id="ARBA00022737"/>
    </source>
</evidence>
<dbReference type="AlphaFoldDB" id="A0A0F9HWR2"/>
<comment type="caution">
    <text evidence="3">The sequence shown here is derived from an EMBL/GenBank/DDBJ whole genome shotgun (WGS) entry which is preliminary data.</text>
</comment>
<evidence type="ECO:0000256" key="2">
    <source>
        <dbReference type="ARBA" id="ARBA00022803"/>
    </source>
</evidence>
<dbReference type="InterPro" id="IPR013105">
    <property type="entry name" value="TPR_2"/>
</dbReference>
<proteinExistence type="predicted"/>
<dbReference type="InterPro" id="IPR011990">
    <property type="entry name" value="TPR-like_helical_dom_sf"/>
</dbReference>
<gene>
    <name evidence="3" type="ORF">LCGC14_1651300</name>
</gene>
<name>A0A0F9HWR2_9ZZZZ</name>
<dbReference type="SUPFAM" id="SSF48452">
    <property type="entry name" value="TPR-like"/>
    <property type="match status" value="1"/>
</dbReference>
<evidence type="ECO:0000313" key="3">
    <source>
        <dbReference type="EMBL" id="KKM19866.1"/>
    </source>
</evidence>
<keyword evidence="1" id="KW-0677">Repeat</keyword>
<sequence>MYLNTLALAYAELNNFSEAVKVIEKALALARSKGDHALATELQKQLDMYRRKVPVVR</sequence>
<reference evidence="3" key="1">
    <citation type="journal article" date="2015" name="Nature">
        <title>Complex archaea that bridge the gap between prokaryotes and eukaryotes.</title>
        <authorList>
            <person name="Spang A."/>
            <person name="Saw J.H."/>
            <person name="Jorgensen S.L."/>
            <person name="Zaremba-Niedzwiedzka K."/>
            <person name="Martijn J."/>
            <person name="Lind A.E."/>
            <person name="van Eijk R."/>
            <person name="Schleper C."/>
            <person name="Guy L."/>
            <person name="Ettema T.J."/>
        </authorList>
    </citation>
    <scope>NUCLEOTIDE SEQUENCE</scope>
</reference>
<dbReference type="Pfam" id="PF07719">
    <property type="entry name" value="TPR_2"/>
    <property type="match status" value="1"/>
</dbReference>
<dbReference type="EMBL" id="LAZR01013890">
    <property type="protein sequence ID" value="KKM19866.1"/>
    <property type="molecule type" value="Genomic_DNA"/>
</dbReference>
<accession>A0A0F9HWR2</accession>
<protein>
    <submittedName>
        <fullName evidence="3">Uncharacterized protein</fullName>
    </submittedName>
</protein>